<dbReference type="Proteomes" id="UP000545507">
    <property type="component" value="Unassembled WGS sequence"/>
</dbReference>
<proteinExistence type="predicted"/>
<organism evidence="2 3">
    <name type="scientific">Hydrogenophaga aromaticivorans</name>
    <dbReference type="NCBI Taxonomy" id="2610898"/>
    <lineage>
        <taxon>Bacteria</taxon>
        <taxon>Pseudomonadati</taxon>
        <taxon>Pseudomonadota</taxon>
        <taxon>Betaproteobacteria</taxon>
        <taxon>Burkholderiales</taxon>
        <taxon>Comamonadaceae</taxon>
        <taxon>Hydrogenophaga</taxon>
    </lineage>
</organism>
<evidence type="ECO:0000313" key="3">
    <source>
        <dbReference type="Proteomes" id="UP000545507"/>
    </source>
</evidence>
<keyword evidence="3" id="KW-1185">Reference proteome</keyword>
<sequence>MSSGVFQKTESGKAEIARRQAGLSPATRTVLIMVNGNDSVNVLAARGLPQLQGHLDTLLALGLIEPVVARAAPVAPPLPPPAVTQSPVVPPVIEAPLTAPAPASVPAQAATAGPGLDALRRKALVHLGNHFGPDTPLVAQALLGARSVAEFNAALDGIESKLAIYMGRKQAARELQALRPAT</sequence>
<dbReference type="AlphaFoldDB" id="A0A7Y8GY38"/>
<evidence type="ECO:0000313" key="2">
    <source>
        <dbReference type="EMBL" id="NWF46972.1"/>
    </source>
</evidence>
<accession>A0A7Y8GY38</accession>
<gene>
    <name evidence="2" type="ORF">F3K02_17180</name>
</gene>
<comment type="caution">
    <text evidence="2">The sequence shown here is derived from an EMBL/GenBank/DDBJ whole genome shotgun (WGS) entry which is preliminary data.</text>
</comment>
<dbReference type="RefSeq" id="WP_177136880.1">
    <property type="nucleotide sequence ID" value="NZ_VYGV01000016.1"/>
</dbReference>
<protein>
    <submittedName>
        <fullName evidence="2">Uncharacterized protein</fullName>
    </submittedName>
</protein>
<feature type="region of interest" description="Disordered" evidence="1">
    <location>
        <begin position="1"/>
        <end position="20"/>
    </location>
</feature>
<reference evidence="2 3" key="1">
    <citation type="submission" date="2019-09" db="EMBL/GenBank/DDBJ databases">
        <title>Hydrogenophaga aromatica sp. nov., isolated from a para-xylene-degrading enrichment culture.</title>
        <authorList>
            <person name="Tancsics A."/>
            <person name="Banerjee S."/>
        </authorList>
    </citation>
    <scope>NUCLEOTIDE SEQUENCE [LARGE SCALE GENOMIC DNA]</scope>
    <source>
        <strain evidence="2 3">D2P1</strain>
    </source>
</reference>
<dbReference type="EMBL" id="VYGV01000016">
    <property type="protein sequence ID" value="NWF46972.1"/>
    <property type="molecule type" value="Genomic_DNA"/>
</dbReference>
<evidence type="ECO:0000256" key="1">
    <source>
        <dbReference type="SAM" id="MobiDB-lite"/>
    </source>
</evidence>
<name>A0A7Y8GY38_9BURK</name>